<evidence type="ECO:0000313" key="2">
    <source>
        <dbReference type="Proteomes" id="UP000054350"/>
    </source>
</evidence>
<evidence type="ECO:0000313" key="1">
    <source>
        <dbReference type="EMBL" id="KNE63319.1"/>
    </source>
</evidence>
<evidence type="ECO:0008006" key="3">
    <source>
        <dbReference type="Google" id="ProtNLM"/>
    </source>
</evidence>
<dbReference type="AlphaFoldDB" id="A0A0L0SLP9"/>
<gene>
    <name evidence="1" type="ORF">AMAG_08458</name>
</gene>
<reference evidence="1 2" key="1">
    <citation type="submission" date="2009-11" db="EMBL/GenBank/DDBJ databases">
        <title>Annotation of Allomyces macrogynus ATCC 38327.</title>
        <authorList>
            <consortium name="The Broad Institute Genome Sequencing Platform"/>
            <person name="Russ C."/>
            <person name="Cuomo C."/>
            <person name="Burger G."/>
            <person name="Gray M.W."/>
            <person name="Holland P.W.H."/>
            <person name="King N."/>
            <person name="Lang F.B.F."/>
            <person name="Roger A.J."/>
            <person name="Ruiz-Trillo I."/>
            <person name="Young S.K."/>
            <person name="Zeng Q."/>
            <person name="Gargeya S."/>
            <person name="Fitzgerald M."/>
            <person name="Haas B."/>
            <person name="Abouelleil A."/>
            <person name="Alvarado L."/>
            <person name="Arachchi H.M."/>
            <person name="Berlin A."/>
            <person name="Chapman S.B."/>
            <person name="Gearin G."/>
            <person name="Goldberg J."/>
            <person name="Griggs A."/>
            <person name="Gujja S."/>
            <person name="Hansen M."/>
            <person name="Heiman D."/>
            <person name="Howarth C."/>
            <person name="Larimer J."/>
            <person name="Lui A."/>
            <person name="MacDonald P.J.P."/>
            <person name="McCowen C."/>
            <person name="Montmayeur A."/>
            <person name="Murphy C."/>
            <person name="Neiman D."/>
            <person name="Pearson M."/>
            <person name="Priest M."/>
            <person name="Roberts A."/>
            <person name="Saif S."/>
            <person name="Shea T."/>
            <person name="Sisk P."/>
            <person name="Stolte C."/>
            <person name="Sykes S."/>
            <person name="Wortman J."/>
            <person name="Nusbaum C."/>
            <person name="Birren B."/>
        </authorList>
    </citation>
    <scope>NUCLEOTIDE SEQUENCE [LARGE SCALE GENOMIC DNA]</scope>
    <source>
        <strain evidence="1 2">ATCC 38327</strain>
    </source>
</reference>
<protein>
    <recommendedName>
        <fullName evidence="3">F-box domain-containing protein</fullName>
    </recommendedName>
</protein>
<keyword evidence="2" id="KW-1185">Reference proteome</keyword>
<dbReference type="EMBL" id="GG745342">
    <property type="protein sequence ID" value="KNE63319.1"/>
    <property type="molecule type" value="Genomic_DNA"/>
</dbReference>
<name>A0A0L0SLP9_ALLM3</name>
<dbReference type="VEuPathDB" id="FungiDB:AMAG_08458"/>
<sequence length="595" mass="66413">MHVLFRRRANRTSVRASRRAEPERRQLFSVWRTLRVPQSWLTTLQIGEVKGPWHEFPRYILNLATYHIETIYEELPNLERIIFRTAMPCDKDQAVLMSVKDRIVSLPLDCSSKMAWLADVTLSRLRSLTLRCDNRKCCLIAALPAAPMLRVFRMGSRGMTLSGTVMYRQFLSDVRYMDLCGFISPNLLSGLLECSKSLGSTRLTTITLHCTMWVAAKDLLALARLPHLAQFEGDIRNDRTPNPASTIAVLRDQLAALDVVFPALISVESSPLFFSLLAHTTLPALTTARVLQRDTKNRDLALPTLPALKILEVFCTRNFLYVIRHDSIDLLSQSWPARLPRLSRFVCDTEYAILPALTHPELRDARLAVSVWNQLKPSTAHLPNATRFELTGDTPLHAIMDGNSSCLIMSLAVLTCSMPRVAHLDLNLDYLSFPAVADLTRIAVANVTCKRAMTVAHKRPVRVDCPVRLPVLDDPSSAAQSASMEELRLVYTPTNAQAWAIVYATSVASAVLWPKRVIVEVVSASDGVVDVDVARIGLLVTWLQRNGPDSVQDEGIEIRVRGPPEQVEKLRAKVQAFSATAALEVVVVAVEDESR</sequence>
<accession>A0A0L0SLP9</accession>
<proteinExistence type="predicted"/>
<organism evidence="1 2">
    <name type="scientific">Allomyces macrogynus (strain ATCC 38327)</name>
    <name type="common">Allomyces javanicus var. macrogynus</name>
    <dbReference type="NCBI Taxonomy" id="578462"/>
    <lineage>
        <taxon>Eukaryota</taxon>
        <taxon>Fungi</taxon>
        <taxon>Fungi incertae sedis</taxon>
        <taxon>Blastocladiomycota</taxon>
        <taxon>Blastocladiomycetes</taxon>
        <taxon>Blastocladiales</taxon>
        <taxon>Blastocladiaceae</taxon>
        <taxon>Allomyces</taxon>
    </lineage>
</organism>
<dbReference type="Proteomes" id="UP000054350">
    <property type="component" value="Unassembled WGS sequence"/>
</dbReference>
<reference evidence="2" key="2">
    <citation type="submission" date="2009-11" db="EMBL/GenBank/DDBJ databases">
        <title>The Genome Sequence of Allomyces macrogynus strain ATCC 38327.</title>
        <authorList>
            <consortium name="The Broad Institute Genome Sequencing Platform"/>
            <person name="Russ C."/>
            <person name="Cuomo C."/>
            <person name="Shea T."/>
            <person name="Young S.K."/>
            <person name="Zeng Q."/>
            <person name="Koehrsen M."/>
            <person name="Haas B."/>
            <person name="Borodovsky M."/>
            <person name="Guigo R."/>
            <person name="Alvarado L."/>
            <person name="Berlin A."/>
            <person name="Borenstein D."/>
            <person name="Chen Z."/>
            <person name="Engels R."/>
            <person name="Freedman E."/>
            <person name="Gellesch M."/>
            <person name="Goldberg J."/>
            <person name="Griggs A."/>
            <person name="Gujja S."/>
            <person name="Heiman D."/>
            <person name="Hepburn T."/>
            <person name="Howarth C."/>
            <person name="Jen D."/>
            <person name="Larson L."/>
            <person name="Lewis B."/>
            <person name="Mehta T."/>
            <person name="Park D."/>
            <person name="Pearson M."/>
            <person name="Roberts A."/>
            <person name="Saif S."/>
            <person name="Shenoy N."/>
            <person name="Sisk P."/>
            <person name="Stolte C."/>
            <person name="Sykes S."/>
            <person name="Walk T."/>
            <person name="White J."/>
            <person name="Yandava C."/>
            <person name="Burger G."/>
            <person name="Gray M.W."/>
            <person name="Holland P.W.H."/>
            <person name="King N."/>
            <person name="Lang F.B.F."/>
            <person name="Roger A.J."/>
            <person name="Ruiz-Trillo I."/>
            <person name="Lander E."/>
            <person name="Nusbaum C."/>
        </authorList>
    </citation>
    <scope>NUCLEOTIDE SEQUENCE [LARGE SCALE GENOMIC DNA]</scope>
    <source>
        <strain evidence="2">ATCC 38327</strain>
    </source>
</reference>